<dbReference type="HOGENOM" id="CLU_057217_5_2_9"/>
<keyword evidence="4 10" id="KW-0963">Cytoplasm</keyword>
<dbReference type="InterPro" id="IPR013805">
    <property type="entry name" value="GrpE_CC"/>
</dbReference>
<dbReference type="Proteomes" id="UP000001556">
    <property type="component" value="Chromosome"/>
</dbReference>
<gene>
    <name evidence="10" type="primary">grpE</name>
    <name evidence="14" type="ordered locus">Dred_2497</name>
</gene>
<dbReference type="GO" id="GO:0051087">
    <property type="term" value="F:protein-folding chaperone binding"/>
    <property type="evidence" value="ECO:0007669"/>
    <property type="project" value="InterPro"/>
</dbReference>
<keyword evidence="6 10" id="KW-0143">Chaperone</keyword>
<accession>A4J7F4</accession>
<evidence type="ECO:0000256" key="11">
    <source>
        <dbReference type="RuleBase" id="RU000639"/>
    </source>
</evidence>
<dbReference type="GO" id="GO:0005737">
    <property type="term" value="C:cytoplasm"/>
    <property type="evidence" value="ECO:0007669"/>
    <property type="project" value="UniProtKB-SubCell"/>
</dbReference>
<evidence type="ECO:0000313" key="14">
    <source>
        <dbReference type="EMBL" id="ABO51007.1"/>
    </source>
</evidence>
<evidence type="ECO:0000256" key="12">
    <source>
        <dbReference type="RuleBase" id="RU004478"/>
    </source>
</evidence>
<comment type="subcellular location">
    <subcellularLocation>
        <location evidence="1 10">Cytoplasm</location>
    </subcellularLocation>
</comment>
<dbReference type="SUPFAM" id="SSF58014">
    <property type="entry name" value="Coiled-coil domain of nucleotide exchange factor GrpE"/>
    <property type="match status" value="1"/>
</dbReference>
<dbReference type="GO" id="GO:0051082">
    <property type="term" value="F:unfolded protein binding"/>
    <property type="evidence" value="ECO:0007669"/>
    <property type="project" value="TreeGrafter"/>
</dbReference>
<evidence type="ECO:0000256" key="13">
    <source>
        <dbReference type="SAM" id="MobiDB-lite"/>
    </source>
</evidence>
<dbReference type="GO" id="GO:0000774">
    <property type="term" value="F:adenyl-nucleotide exchange factor activity"/>
    <property type="evidence" value="ECO:0007669"/>
    <property type="project" value="InterPro"/>
</dbReference>
<dbReference type="Gene3D" id="2.30.22.10">
    <property type="entry name" value="Head domain of nucleotide exchange factor GrpE"/>
    <property type="match status" value="1"/>
</dbReference>
<evidence type="ECO:0000256" key="8">
    <source>
        <dbReference type="ARBA" id="ARBA00072274"/>
    </source>
</evidence>
<dbReference type="FunFam" id="2.30.22.10:FF:000001">
    <property type="entry name" value="Protein GrpE"/>
    <property type="match status" value="1"/>
</dbReference>
<dbReference type="Pfam" id="PF01025">
    <property type="entry name" value="GrpE"/>
    <property type="match status" value="1"/>
</dbReference>
<evidence type="ECO:0000256" key="6">
    <source>
        <dbReference type="ARBA" id="ARBA00023186"/>
    </source>
</evidence>
<comment type="subunit">
    <text evidence="3 10">Homodimer.</text>
</comment>
<comment type="similarity">
    <text evidence="2 10 12">Belongs to the GrpE family.</text>
</comment>
<evidence type="ECO:0000256" key="3">
    <source>
        <dbReference type="ARBA" id="ARBA00011738"/>
    </source>
</evidence>
<evidence type="ECO:0000313" key="15">
    <source>
        <dbReference type="Proteomes" id="UP000001556"/>
    </source>
</evidence>
<evidence type="ECO:0000256" key="4">
    <source>
        <dbReference type="ARBA" id="ARBA00022490"/>
    </source>
</evidence>
<dbReference type="GO" id="GO:0006457">
    <property type="term" value="P:protein folding"/>
    <property type="evidence" value="ECO:0007669"/>
    <property type="project" value="InterPro"/>
</dbReference>
<name>A4J7F4_DESRM</name>
<dbReference type="PROSITE" id="PS01071">
    <property type="entry name" value="GRPE"/>
    <property type="match status" value="1"/>
</dbReference>
<organism evidence="14 15">
    <name type="scientific">Desulforamulus reducens (strain ATCC BAA-1160 / DSM 100696 / MI-1)</name>
    <name type="common">Desulfotomaculum reducens</name>
    <dbReference type="NCBI Taxonomy" id="349161"/>
    <lineage>
        <taxon>Bacteria</taxon>
        <taxon>Bacillati</taxon>
        <taxon>Bacillota</taxon>
        <taxon>Clostridia</taxon>
        <taxon>Eubacteriales</taxon>
        <taxon>Peptococcaceae</taxon>
        <taxon>Desulforamulus</taxon>
    </lineage>
</organism>
<sequence>MTEENAKSGQKVVEESVQQTDENCESVKIPEEEAVSLPDDPEELKKMLQVKTEESEQNYNRALRLQADYENLRRRTRQEREDLIKFGSEQLIQGLLPVMDNFERALANAGDGGEKFISGVEMIYRQLNEVLSREGLEPIPAQGEQFDPNVHDAVMQVQDSDEPENTVVEELRKGYYLKGKVIRPSMVKVASS</sequence>
<dbReference type="Gene3D" id="3.90.20.20">
    <property type="match status" value="1"/>
</dbReference>
<evidence type="ECO:0000256" key="9">
    <source>
        <dbReference type="ARBA" id="ARBA00076414"/>
    </source>
</evidence>
<dbReference type="HAMAP" id="MF_01151">
    <property type="entry name" value="GrpE"/>
    <property type="match status" value="1"/>
</dbReference>
<dbReference type="CDD" id="cd00446">
    <property type="entry name" value="GrpE"/>
    <property type="match status" value="1"/>
</dbReference>
<dbReference type="NCBIfam" id="NF010738">
    <property type="entry name" value="PRK14140.1"/>
    <property type="match status" value="1"/>
</dbReference>
<keyword evidence="5 10" id="KW-0346">Stress response</keyword>
<dbReference type="GO" id="GO:0042803">
    <property type="term" value="F:protein homodimerization activity"/>
    <property type="evidence" value="ECO:0007669"/>
    <property type="project" value="InterPro"/>
</dbReference>
<dbReference type="InterPro" id="IPR009012">
    <property type="entry name" value="GrpE_head"/>
</dbReference>
<feature type="region of interest" description="Disordered" evidence="13">
    <location>
        <begin position="1"/>
        <end position="24"/>
    </location>
</feature>
<evidence type="ECO:0000256" key="7">
    <source>
        <dbReference type="ARBA" id="ARBA00053401"/>
    </source>
</evidence>
<comment type="function">
    <text evidence="7 10 11">Participates actively in the response to hyperosmotic and heat shock by preventing the aggregation of stress-denatured proteins, in association with DnaK and GrpE. It is the nucleotide exchange factor for DnaK and may function as a thermosensor. Unfolded proteins bind initially to DnaJ; upon interaction with the DnaJ-bound protein, DnaK hydrolyzes its bound ATP, resulting in the formation of a stable complex. GrpE releases ADP from DnaK; ATP binding to DnaK triggers the release of the substrate protein, thus completing the reaction cycle. Several rounds of ATP-dependent interactions between DnaJ, DnaK and GrpE are required for fully efficient folding.</text>
</comment>
<dbReference type="PANTHER" id="PTHR21237">
    <property type="entry name" value="GRPE PROTEIN"/>
    <property type="match status" value="1"/>
</dbReference>
<evidence type="ECO:0000256" key="1">
    <source>
        <dbReference type="ARBA" id="ARBA00004496"/>
    </source>
</evidence>
<dbReference type="EMBL" id="CP000612">
    <property type="protein sequence ID" value="ABO51007.1"/>
    <property type="molecule type" value="Genomic_DNA"/>
</dbReference>
<protein>
    <recommendedName>
        <fullName evidence="8 10">Protein GrpE</fullName>
    </recommendedName>
    <alternativeName>
        <fullName evidence="9 10">HSP-70 cofactor</fullName>
    </alternativeName>
</protein>
<dbReference type="PRINTS" id="PR00773">
    <property type="entry name" value="GRPEPROTEIN"/>
</dbReference>
<dbReference type="RefSeq" id="WP_011878805.1">
    <property type="nucleotide sequence ID" value="NC_009253.1"/>
</dbReference>
<dbReference type="AlphaFoldDB" id="A4J7F4"/>
<evidence type="ECO:0000256" key="2">
    <source>
        <dbReference type="ARBA" id="ARBA00009054"/>
    </source>
</evidence>
<keyword evidence="15" id="KW-1185">Reference proteome</keyword>
<dbReference type="STRING" id="349161.Dred_2497"/>
<dbReference type="InterPro" id="IPR000740">
    <property type="entry name" value="GrpE"/>
</dbReference>
<evidence type="ECO:0000256" key="10">
    <source>
        <dbReference type="HAMAP-Rule" id="MF_01151"/>
    </source>
</evidence>
<dbReference type="OrthoDB" id="9812586at2"/>
<dbReference type="SUPFAM" id="SSF51064">
    <property type="entry name" value="Head domain of nucleotide exchange factor GrpE"/>
    <property type="match status" value="1"/>
</dbReference>
<reference evidence="14 15" key="1">
    <citation type="submission" date="2007-03" db="EMBL/GenBank/DDBJ databases">
        <title>Complete sequence of Desulfotomaculum reducens MI-1.</title>
        <authorList>
            <consortium name="US DOE Joint Genome Institute"/>
            <person name="Copeland A."/>
            <person name="Lucas S."/>
            <person name="Lapidus A."/>
            <person name="Barry K."/>
            <person name="Detter J.C."/>
            <person name="Glavina del Rio T."/>
            <person name="Hammon N."/>
            <person name="Israni S."/>
            <person name="Dalin E."/>
            <person name="Tice H."/>
            <person name="Pitluck S."/>
            <person name="Sims D."/>
            <person name="Brettin T."/>
            <person name="Bruce D."/>
            <person name="Han C."/>
            <person name="Tapia R."/>
            <person name="Schmutz J."/>
            <person name="Larimer F."/>
            <person name="Land M."/>
            <person name="Hauser L."/>
            <person name="Kyrpides N."/>
            <person name="Kim E."/>
            <person name="Tebo B.M."/>
            <person name="Richardson P."/>
        </authorList>
    </citation>
    <scope>NUCLEOTIDE SEQUENCE [LARGE SCALE GENOMIC DNA]</scope>
    <source>
        <strain evidence="14 15">MI-1</strain>
    </source>
</reference>
<proteinExistence type="inferred from homology"/>
<evidence type="ECO:0000256" key="5">
    <source>
        <dbReference type="ARBA" id="ARBA00023016"/>
    </source>
</evidence>
<dbReference type="PANTHER" id="PTHR21237:SF23">
    <property type="entry name" value="GRPE PROTEIN HOMOLOG, MITOCHONDRIAL"/>
    <property type="match status" value="1"/>
</dbReference>
<dbReference type="KEGG" id="drm:Dred_2497"/>
<dbReference type="eggNOG" id="COG0576">
    <property type="taxonomic scope" value="Bacteria"/>
</dbReference>